<keyword evidence="1" id="KW-0880">Kelch repeat</keyword>
<dbReference type="PANTHER" id="PTHR46376:SF1">
    <property type="entry name" value="LEUCINE-ZIPPER-LIKE TRANSCRIPTIONAL REGULATOR 1"/>
    <property type="match status" value="1"/>
</dbReference>
<reference evidence="6" key="1">
    <citation type="journal article" date="2010" name="Nature">
        <title>The Amphimedon queenslandica genome and the evolution of animal complexity.</title>
        <authorList>
            <person name="Srivastava M."/>
            <person name="Simakov O."/>
            <person name="Chapman J."/>
            <person name="Fahey B."/>
            <person name="Gauthier M.E."/>
            <person name="Mitros T."/>
            <person name="Richards G.S."/>
            <person name="Conaco C."/>
            <person name="Dacre M."/>
            <person name="Hellsten U."/>
            <person name="Larroux C."/>
            <person name="Putnam N.H."/>
            <person name="Stanke M."/>
            <person name="Adamska M."/>
            <person name="Darling A."/>
            <person name="Degnan S.M."/>
            <person name="Oakley T.H."/>
            <person name="Plachetzki D.C."/>
            <person name="Zhai Y."/>
            <person name="Adamski M."/>
            <person name="Calcino A."/>
            <person name="Cummins S.F."/>
            <person name="Goodstein D.M."/>
            <person name="Harris C."/>
            <person name="Jackson D.J."/>
            <person name="Leys S.P."/>
            <person name="Shu S."/>
            <person name="Woodcroft B.J."/>
            <person name="Vervoort M."/>
            <person name="Kosik K.S."/>
            <person name="Manning G."/>
            <person name="Degnan B.M."/>
            <person name="Rokhsar D.S."/>
        </authorList>
    </citation>
    <scope>NUCLEOTIDE SEQUENCE [LARGE SCALE GENOMIC DNA]</scope>
</reference>
<accession>A0A1X7T9H8</accession>
<feature type="region of interest" description="Disordered" evidence="3">
    <location>
        <begin position="553"/>
        <end position="572"/>
    </location>
</feature>
<dbReference type="CDD" id="cd18505">
    <property type="entry name" value="BACK1_LZTR1"/>
    <property type="match status" value="1"/>
</dbReference>
<evidence type="ECO:0000256" key="2">
    <source>
        <dbReference type="ARBA" id="ARBA00022737"/>
    </source>
</evidence>
<dbReference type="AlphaFoldDB" id="A0A1X7T9H8"/>
<dbReference type="EnsemblMetazoa" id="Aqu2.1.11203_001">
    <property type="protein sequence ID" value="Aqu2.1.11203_001"/>
    <property type="gene ID" value="Aqu2.1.11203"/>
</dbReference>
<dbReference type="PANTHER" id="PTHR46376">
    <property type="entry name" value="LEUCINE-ZIPPER-LIKE TRANSCRIPTIONAL REGULATOR 1"/>
    <property type="match status" value="1"/>
</dbReference>
<feature type="domain" description="BTB" evidence="4">
    <location>
        <begin position="373"/>
        <end position="455"/>
    </location>
</feature>
<dbReference type="EnsemblMetazoa" id="XM_003390855.3">
    <property type="protein sequence ID" value="XP_003390903.1"/>
    <property type="gene ID" value="LOC100638110"/>
</dbReference>
<organism evidence="5">
    <name type="scientific">Amphimedon queenslandica</name>
    <name type="common">Sponge</name>
    <dbReference type="NCBI Taxonomy" id="400682"/>
    <lineage>
        <taxon>Eukaryota</taxon>
        <taxon>Metazoa</taxon>
        <taxon>Porifera</taxon>
        <taxon>Demospongiae</taxon>
        <taxon>Heteroscleromorpha</taxon>
        <taxon>Haplosclerida</taxon>
        <taxon>Niphatidae</taxon>
        <taxon>Amphimedon</taxon>
    </lineage>
</organism>
<dbReference type="PROSITE" id="PS50097">
    <property type="entry name" value="BTB"/>
    <property type="match status" value="2"/>
</dbReference>
<evidence type="ECO:0000256" key="1">
    <source>
        <dbReference type="ARBA" id="ARBA00022441"/>
    </source>
</evidence>
<dbReference type="Gene3D" id="3.30.710.10">
    <property type="entry name" value="Potassium Channel Kv1.1, Chain A"/>
    <property type="match status" value="2"/>
</dbReference>
<dbReference type="InterPro" id="IPR015915">
    <property type="entry name" value="Kelch-typ_b-propeller"/>
</dbReference>
<dbReference type="GO" id="GO:0005794">
    <property type="term" value="C:Golgi apparatus"/>
    <property type="evidence" value="ECO:0007669"/>
    <property type="project" value="TreeGrafter"/>
</dbReference>
<evidence type="ECO:0000313" key="5">
    <source>
        <dbReference type="EnsemblMetazoa" id="Aqu2.1.11203_001"/>
    </source>
</evidence>
<keyword evidence="2" id="KW-0677">Repeat</keyword>
<evidence type="ECO:0000259" key="4">
    <source>
        <dbReference type="PROSITE" id="PS50097"/>
    </source>
</evidence>
<dbReference type="SMART" id="SM00225">
    <property type="entry name" value="BTB"/>
    <property type="match status" value="2"/>
</dbReference>
<dbReference type="Proteomes" id="UP000007879">
    <property type="component" value="Unassembled WGS sequence"/>
</dbReference>
<dbReference type="Pfam" id="PF24681">
    <property type="entry name" value="Kelch_KLHDC2_KLHL20_DRC7"/>
    <property type="match status" value="2"/>
</dbReference>
<dbReference type="InterPro" id="IPR011333">
    <property type="entry name" value="SKP1/BTB/POZ_sf"/>
</dbReference>
<dbReference type="Gene3D" id="2.120.10.80">
    <property type="entry name" value="Kelch-type beta propeller"/>
    <property type="match status" value="2"/>
</dbReference>
<sequence>MASGVSDCTVNISTADGGTELDFSLKEPPHSWKQLQSCEEFVGAKRSKHTMVAWDDKVYVFGGDNGKRMLNDFLVSHVNDSSWARVVITGGQAPPPRYHHSAVVFRNSMFIFGGYTTGDINSNSNLRNKNDLYEYNFTTSQWIDWADKVTGPLPPARSAHGAVIYDNRLWIFAGYDGNTRLNDMWSIDLTSATPTWERIDQSGDSPPTCCNFPVAVVGRSMYMFSGQSGAKITNNMYEFKFNERLWVRIPTEHLLKGDTAPPQRRYGHSMVAYAGQLYVFGGAADGILDNEVHCFNVETRNWSIIKPYDGSQVPSARVFHTAAVSRDCMYVFGGTVDSIASRSGELFRFKFSSFPPCTLIKDLTKLLHDLPLCDVHFIVGDKERNIIKAHAAIAAARSPYLRRKILEAYEKPSGEEELPPFIPSSPVEVTLGGVSTSTFSHSMYYMYTDRIHPELEAPPQGDQVLLMMELYKFSLLLEARRLELLCMQYLEASVNVDNVLLVLENASELNLQRLKEYCMKFIVRENNYRKIIMMQSFERLDHPLMVQIVRRQQYRSRPTSPSPESDDQPLPSTLQDDLRLFLLSDYGRPLSDIVLKVGDQKVLAHKPLLAARCSYFEAFFRSFMPSDNQIEISFGRTVPSQQAFQSLLKYVYYGDTDVPPEDALYIFSAPNFFGFSNNCLHIHCKAILEQNISISNVVSLLEASDLISLAEMKEHCLKLISEHFPSLVHQPEFRDLNKSLLLDVLEVIAKKIA</sequence>
<dbReference type="FunCoup" id="A0A1X7T9H8">
    <property type="interactions" value="657"/>
</dbReference>
<dbReference type="SUPFAM" id="SSF54695">
    <property type="entry name" value="POZ domain"/>
    <property type="match status" value="2"/>
</dbReference>
<evidence type="ECO:0000313" key="6">
    <source>
        <dbReference type="Proteomes" id="UP000007879"/>
    </source>
</evidence>
<dbReference type="Pfam" id="PF00651">
    <property type="entry name" value="BTB"/>
    <property type="match status" value="2"/>
</dbReference>
<dbReference type="eggNOG" id="ENOG502QQ74">
    <property type="taxonomic scope" value="Eukaryota"/>
</dbReference>
<dbReference type="InParanoid" id="A0A1X7T9H8"/>
<dbReference type="KEGG" id="aqu:100638110"/>
<reference evidence="5" key="2">
    <citation type="submission" date="2017-05" db="UniProtKB">
        <authorList>
            <consortium name="EnsemblMetazoa"/>
        </authorList>
    </citation>
    <scope>IDENTIFICATION</scope>
</reference>
<dbReference type="InterPro" id="IPR051568">
    <property type="entry name" value="LZTR1/Attractin"/>
</dbReference>
<protein>
    <recommendedName>
        <fullName evidence="4">BTB domain-containing protein</fullName>
    </recommendedName>
</protein>
<name>A0A1X7T9H8_AMPQE</name>
<dbReference type="SUPFAM" id="SSF117281">
    <property type="entry name" value="Kelch motif"/>
    <property type="match status" value="1"/>
</dbReference>
<dbReference type="OrthoDB" id="10250130at2759"/>
<feature type="domain" description="BTB" evidence="4">
    <location>
        <begin position="591"/>
        <end position="660"/>
    </location>
</feature>
<dbReference type="InterPro" id="IPR000210">
    <property type="entry name" value="BTB/POZ_dom"/>
</dbReference>
<keyword evidence="6" id="KW-1185">Reference proteome</keyword>
<gene>
    <name evidence="5" type="primary">100638110</name>
</gene>
<dbReference type="OMA" id="YKEAIYV"/>
<proteinExistence type="predicted"/>
<evidence type="ECO:0000256" key="3">
    <source>
        <dbReference type="SAM" id="MobiDB-lite"/>
    </source>
</evidence>